<gene>
    <name evidence="3" type="primary">LOC115621388</name>
</gene>
<keyword evidence="2" id="KW-1185">Reference proteome</keyword>
<sequence>MEYVCKILSYDLYAPFAKLYEGTKGNSYNSANVHIIDHPSYTIRHSYPGRVVTYDAEAINEPRCIRESDLQGSLMNTILEKVGNCEDKEPTTREEDESLFDRIYEEHHATRNACPSCCKKEEKKRDECCKAEEDEEDQEGEEDEGDEDEEEEGEDEEEEEENEDEEECDNCAQNTNCVPKKTFKTPCAKKCKPKRRIQCPLKAGKQMKQPCHAAASCKPQKASMLGTVKEVLTGLFSCQEKSCCKKEKDESKLKDIDACAKKRYEACLSSCQDTPSWEELTPAQKLRYHWLILTSEEPRRTPFENFCQWYVKNLRSDYPRGGARRKRCEARMYWRAFGHCERLPFILLSLIYHVVNDKIDVCDHCAVRDFFAKHRVH</sequence>
<organism evidence="2 3">
    <name type="scientific">Drosophila lebanonensis</name>
    <name type="common">Fruit fly</name>
    <name type="synonym">Scaptodrosophila lebanonensis</name>
    <dbReference type="NCBI Taxonomy" id="7225"/>
    <lineage>
        <taxon>Eukaryota</taxon>
        <taxon>Metazoa</taxon>
        <taxon>Ecdysozoa</taxon>
        <taxon>Arthropoda</taxon>
        <taxon>Hexapoda</taxon>
        <taxon>Insecta</taxon>
        <taxon>Pterygota</taxon>
        <taxon>Neoptera</taxon>
        <taxon>Endopterygota</taxon>
        <taxon>Diptera</taxon>
        <taxon>Brachycera</taxon>
        <taxon>Muscomorpha</taxon>
        <taxon>Ephydroidea</taxon>
        <taxon>Drosophilidae</taxon>
        <taxon>Scaptodrosophila</taxon>
    </lineage>
</organism>
<proteinExistence type="predicted"/>
<dbReference type="Proteomes" id="UP000504634">
    <property type="component" value="Unplaced"/>
</dbReference>
<dbReference type="AlphaFoldDB" id="A0A6J2T7H3"/>
<feature type="compositionally biased region" description="Acidic residues" evidence="1">
    <location>
        <begin position="132"/>
        <end position="167"/>
    </location>
</feature>
<reference evidence="3" key="1">
    <citation type="submission" date="2025-08" db="UniProtKB">
        <authorList>
            <consortium name="RefSeq"/>
        </authorList>
    </citation>
    <scope>IDENTIFICATION</scope>
    <source>
        <strain evidence="3">11010-0011.00</strain>
        <tissue evidence="3">Whole body</tissue>
    </source>
</reference>
<feature type="region of interest" description="Disordered" evidence="1">
    <location>
        <begin position="131"/>
        <end position="167"/>
    </location>
</feature>
<dbReference type="RefSeq" id="XP_030370882.1">
    <property type="nucleotide sequence ID" value="XM_030515022.1"/>
</dbReference>
<evidence type="ECO:0000256" key="1">
    <source>
        <dbReference type="SAM" id="MobiDB-lite"/>
    </source>
</evidence>
<protein>
    <submittedName>
        <fullName evidence="3">Uncharacterized protein LOC115621388</fullName>
    </submittedName>
</protein>
<accession>A0A6J2T7H3</accession>
<name>A0A6J2T7H3_DROLE</name>
<evidence type="ECO:0000313" key="2">
    <source>
        <dbReference type="Proteomes" id="UP000504634"/>
    </source>
</evidence>
<dbReference type="GeneID" id="115621388"/>
<evidence type="ECO:0000313" key="3">
    <source>
        <dbReference type="RefSeq" id="XP_030370882.1"/>
    </source>
</evidence>
<dbReference type="OrthoDB" id="7860046at2759"/>